<reference evidence="4" key="1">
    <citation type="journal article" date="2019" name="Int. J. Syst. Evol. Microbiol.">
        <title>The Global Catalogue of Microorganisms (GCM) 10K type strain sequencing project: providing services to taxonomists for standard genome sequencing and annotation.</title>
        <authorList>
            <consortium name="The Broad Institute Genomics Platform"/>
            <consortium name="The Broad Institute Genome Sequencing Center for Infectious Disease"/>
            <person name="Wu L."/>
            <person name="Ma J."/>
        </authorList>
    </citation>
    <scope>NUCLEOTIDE SEQUENCE [LARGE SCALE GENOMIC DNA]</scope>
    <source>
        <strain evidence="4">JCM 17926</strain>
    </source>
</reference>
<sequence>MVLMKKGSIAAAFVAASMCFGPAAFSQQATASSTETAQAQAEQKFSDEELKSFIAANTKATELQKQSREAVVAAIEENNLTSDRFNELVKAHQQKKLDAVAKNPEEVAAFSKAAQAVVKIQPETKTKIEQAIKDEGLTVEKYETILQAYEKDEAVQESIRRIVHADK</sequence>
<dbReference type="InterPro" id="IPR025433">
    <property type="entry name" value="DUF4168"/>
</dbReference>
<evidence type="ECO:0000313" key="3">
    <source>
        <dbReference type="EMBL" id="GAA4430488.1"/>
    </source>
</evidence>
<dbReference type="RefSeq" id="WP_345158335.1">
    <property type="nucleotide sequence ID" value="NZ_BAABHC010000006.1"/>
</dbReference>
<gene>
    <name evidence="3" type="ORF">GCM10023188_17200</name>
</gene>
<keyword evidence="1" id="KW-0732">Signal</keyword>
<feature type="domain" description="DUF4168" evidence="2">
    <location>
        <begin position="27"/>
        <end position="94"/>
    </location>
</feature>
<dbReference type="EMBL" id="BAABHC010000006">
    <property type="protein sequence ID" value="GAA4430488.1"/>
    <property type="molecule type" value="Genomic_DNA"/>
</dbReference>
<comment type="caution">
    <text evidence="3">The sequence shown here is derived from an EMBL/GenBank/DDBJ whole genome shotgun (WGS) entry which is preliminary data.</text>
</comment>
<protein>
    <recommendedName>
        <fullName evidence="2">DUF4168 domain-containing protein</fullName>
    </recommendedName>
</protein>
<feature type="domain" description="DUF4168" evidence="2">
    <location>
        <begin position="104"/>
        <end position="158"/>
    </location>
</feature>
<proteinExistence type="predicted"/>
<feature type="chain" id="PRO_5047162255" description="DUF4168 domain-containing protein" evidence="1">
    <location>
        <begin position="32"/>
        <end position="167"/>
    </location>
</feature>
<accession>A0ABP8LKJ6</accession>
<name>A0ABP8LKJ6_9BACT</name>
<feature type="signal peptide" evidence="1">
    <location>
        <begin position="1"/>
        <end position="31"/>
    </location>
</feature>
<evidence type="ECO:0000256" key="1">
    <source>
        <dbReference type="SAM" id="SignalP"/>
    </source>
</evidence>
<evidence type="ECO:0000259" key="2">
    <source>
        <dbReference type="Pfam" id="PF13767"/>
    </source>
</evidence>
<dbReference type="Proteomes" id="UP001500552">
    <property type="component" value="Unassembled WGS sequence"/>
</dbReference>
<organism evidence="3 4">
    <name type="scientific">Pontibacter saemangeumensis</name>
    <dbReference type="NCBI Taxonomy" id="1084525"/>
    <lineage>
        <taxon>Bacteria</taxon>
        <taxon>Pseudomonadati</taxon>
        <taxon>Bacteroidota</taxon>
        <taxon>Cytophagia</taxon>
        <taxon>Cytophagales</taxon>
        <taxon>Hymenobacteraceae</taxon>
        <taxon>Pontibacter</taxon>
    </lineage>
</organism>
<keyword evidence="4" id="KW-1185">Reference proteome</keyword>
<dbReference type="Pfam" id="PF13767">
    <property type="entry name" value="DUF4168"/>
    <property type="match status" value="2"/>
</dbReference>
<evidence type="ECO:0000313" key="4">
    <source>
        <dbReference type="Proteomes" id="UP001500552"/>
    </source>
</evidence>